<dbReference type="EMBL" id="CAADEY010000076">
    <property type="protein sequence ID" value="VFJ59971.1"/>
    <property type="molecule type" value="Genomic_DNA"/>
</dbReference>
<name>A0A450T0E7_9GAMM</name>
<protein>
    <submittedName>
        <fullName evidence="1">Uncharacterized protein</fullName>
    </submittedName>
</protein>
<accession>A0A450T0E7</accession>
<dbReference type="AlphaFoldDB" id="A0A450T0E7"/>
<reference evidence="1" key="1">
    <citation type="submission" date="2019-02" db="EMBL/GenBank/DDBJ databases">
        <authorList>
            <person name="Gruber-Vodicka R. H."/>
            <person name="Seah K. B. B."/>
        </authorList>
    </citation>
    <scope>NUCLEOTIDE SEQUENCE</scope>
    <source>
        <strain evidence="1">BECK_DK161</strain>
    </source>
</reference>
<proteinExistence type="predicted"/>
<organism evidence="1">
    <name type="scientific">Candidatus Kentrum sp. DK</name>
    <dbReference type="NCBI Taxonomy" id="2126562"/>
    <lineage>
        <taxon>Bacteria</taxon>
        <taxon>Pseudomonadati</taxon>
        <taxon>Pseudomonadota</taxon>
        <taxon>Gammaproteobacteria</taxon>
        <taxon>Candidatus Kentrum</taxon>
    </lineage>
</organism>
<evidence type="ECO:0000313" key="1">
    <source>
        <dbReference type="EMBL" id="VFJ59971.1"/>
    </source>
</evidence>
<sequence>MHSSRRCGVPQRFGLECLPSDKRAGLNKNDAVDPTRLLKLCHCADIKVHFCNMPTMSSDSSR</sequence>
<gene>
    <name evidence="1" type="ORF">BECKDK2373C_GA0170839_107619</name>
</gene>